<dbReference type="SUPFAM" id="SSF52949">
    <property type="entry name" value="Macro domain-like"/>
    <property type="match status" value="1"/>
</dbReference>
<dbReference type="InterPro" id="IPR002589">
    <property type="entry name" value="Macro_dom"/>
</dbReference>
<evidence type="ECO:0000313" key="4">
    <source>
        <dbReference type="EMBL" id="CAI2381720.1"/>
    </source>
</evidence>
<feature type="compositionally biased region" description="Basic and acidic residues" evidence="2">
    <location>
        <begin position="431"/>
        <end position="454"/>
    </location>
</feature>
<feature type="region of interest" description="Disordered" evidence="2">
    <location>
        <begin position="431"/>
        <end position="464"/>
    </location>
</feature>
<evidence type="ECO:0000313" key="5">
    <source>
        <dbReference type="Proteomes" id="UP001295684"/>
    </source>
</evidence>
<proteinExistence type="predicted"/>
<evidence type="ECO:0000256" key="1">
    <source>
        <dbReference type="SAM" id="Coils"/>
    </source>
</evidence>
<evidence type="ECO:0000259" key="3">
    <source>
        <dbReference type="Pfam" id="PF01661"/>
    </source>
</evidence>
<dbReference type="InterPro" id="IPR043472">
    <property type="entry name" value="Macro_dom-like"/>
</dbReference>
<feature type="region of interest" description="Disordered" evidence="2">
    <location>
        <begin position="616"/>
        <end position="643"/>
    </location>
</feature>
<feature type="compositionally biased region" description="Basic and acidic residues" evidence="2">
    <location>
        <begin position="513"/>
        <end position="529"/>
    </location>
</feature>
<comment type="caution">
    <text evidence="4">The sequence shown here is derived from an EMBL/GenBank/DDBJ whole genome shotgun (WGS) entry which is preliminary data.</text>
</comment>
<feature type="compositionally biased region" description="Basic and acidic residues" evidence="2">
    <location>
        <begin position="633"/>
        <end position="643"/>
    </location>
</feature>
<sequence>MNNLKPSQLDIKRNYCKNKRKNFGNQSAKNMSQVVQNNIIKSLDKLKKEIKIHNEDIATKQLTLNKTASYCQQVVEKVKGIFQENKLASDLIIECEDKINGTMSLIKENREKNILPKSENKPDSRDTQSFYNKFERENRFGLSISNQEQEEAKLSESNDRTSNQIKRISDNKAQFLIWSSLELRVKGYESILLQEKKKLTENFQKYCNSSVSTKHQDCCIELKTQNNIEYQMTSATVIPFNEQLRIQYLDNEYKELVSNAGKELTEACTKYKNQHFRLRTGLATVFPAGNLEFNNIIAAVPPITNNESVPQLLEKVILSILDIMLDHEFQSIMIPTFCTEDSEISEEQYIAILLKTLKEYIDENEQEMRGKRIGRFSHFIVYMAISKILIVICFKTLPLPERDEQLDSLVKKYSKRVLKIEKTKIQREDKGIESSKGEKYYQDSREETKDEKVELSNCDSPIPSKQADDLENQIILLQEKKQQLQEQITSLKSEISQLEQKKKFILEESFNETTRDRRDQEDLDQDPKADISATTGNEYLQKENIELEHNCEELKEKYLKLKAKKKEIKKKNIELENKNTELKNTNAQLEKQIEKDIEEYNELVKRYEKYRNRCRAYKSKEESKGIPKVPRKLSRDHSHPPVL</sequence>
<dbReference type="Proteomes" id="UP001295684">
    <property type="component" value="Unassembled WGS sequence"/>
</dbReference>
<dbReference type="EMBL" id="CAMPGE010023831">
    <property type="protein sequence ID" value="CAI2381720.1"/>
    <property type="molecule type" value="Genomic_DNA"/>
</dbReference>
<protein>
    <recommendedName>
        <fullName evidence="3">Macro domain-containing protein</fullName>
    </recommendedName>
</protein>
<keyword evidence="5" id="KW-1185">Reference proteome</keyword>
<dbReference type="Gene3D" id="3.40.220.10">
    <property type="entry name" value="Leucine Aminopeptidase, subunit E, domain 1"/>
    <property type="match status" value="1"/>
</dbReference>
<reference evidence="4" key="1">
    <citation type="submission" date="2023-07" db="EMBL/GenBank/DDBJ databases">
        <authorList>
            <consortium name="AG Swart"/>
            <person name="Singh M."/>
            <person name="Singh A."/>
            <person name="Seah K."/>
            <person name="Emmerich C."/>
        </authorList>
    </citation>
    <scope>NUCLEOTIDE SEQUENCE</scope>
    <source>
        <strain evidence="4">DP1</strain>
    </source>
</reference>
<dbReference type="Pfam" id="PF01661">
    <property type="entry name" value="Macro"/>
    <property type="match status" value="1"/>
</dbReference>
<keyword evidence="1" id="KW-0175">Coiled coil</keyword>
<organism evidence="4 5">
    <name type="scientific">Euplotes crassus</name>
    <dbReference type="NCBI Taxonomy" id="5936"/>
    <lineage>
        <taxon>Eukaryota</taxon>
        <taxon>Sar</taxon>
        <taxon>Alveolata</taxon>
        <taxon>Ciliophora</taxon>
        <taxon>Intramacronucleata</taxon>
        <taxon>Spirotrichea</taxon>
        <taxon>Hypotrichia</taxon>
        <taxon>Euplotida</taxon>
        <taxon>Euplotidae</taxon>
        <taxon>Moneuplotes</taxon>
    </lineage>
</organism>
<dbReference type="AlphaFoldDB" id="A0AAD1XZ26"/>
<feature type="domain" description="Macro" evidence="3">
    <location>
        <begin position="256"/>
        <end position="342"/>
    </location>
</feature>
<feature type="region of interest" description="Disordered" evidence="2">
    <location>
        <begin position="511"/>
        <end position="535"/>
    </location>
</feature>
<accession>A0AAD1XZ26</accession>
<evidence type="ECO:0000256" key="2">
    <source>
        <dbReference type="SAM" id="MobiDB-lite"/>
    </source>
</evidence>
<name>A0AAD1XZ26_EUPCR</name>
<gene>
    <name evidence="4" type="ORF">ECRASSUSDP1_LOCUS23178</name>
</gene>
<feature type="coiled-coil region" evidence="1">
    <location>
        <begin position="467"/>
        <end position="508"/>
    </location>
</feature>